<dbReference type="EMBL" id="MU865008">
    <property type="protein sequence ID" value="KAK4460599.1"/>
    <property type="molecule type" value="Genomic_DNA"/>
</dbReference>
<keyword evidence="4" id="KW-1185">Reference proteome</keyword>
<gene>
    <name evidence="3" type="ORF">QBC42DRAFT_103922</name>
</gene>
<feature type="region of interest" description="Disordered" evidence="1">
    <location>
        <begin position="79"/>
        <end position="102"/>
    </location>
</feature>
<keyword evidence="2" id="KW-0472">Membrane</keyword>
<proteinExistence type="predicted"/>
<accession>A0AAV9HKL1</accession>
<evidence type="ECO:0000256" key="2">
    <source>
        <dbReference type="SAM" id="Phobius"/>
    </source>
</evidence>
<keyword evidence="2" id="KW-0812">Transmembrane</keyword>
<evidence type="ECO:0000256" key="1">
    <source>
        <dbReference type="SAM" id="MobiDB-lite"/>
    </source>
</evidence>
<dbReference type="PANTHER" id="PTHR42055">
    <property type="entry name" value="YALI0E03476P"/>
    <property type="match status" value="1"/>
</dbReference>
<sequence length="628" mass="70052">MPKQYVFFGRPVPRLGARRVSLLLVSIALFAVFSLVFTLPSAIPTGPSLTTTAGHTLTHAGESLTAAGEKISTSLKSPWLNKLNPWKQPSHPPPRQKNDSDGDSWWYSDWKWLSMPFSSSVTLDENRALLPVLKERTPIYCYYDNTLDKQRASKDAESELLLTWRRAWWAQGFKPIILSPAEAMNNPVYEELQKVKDIKASLKTDLMRWLAWENMGGGLLASNYLFPMGPQDDVLLSYLRRGEFPSLTRWKGLDEGLFVGPKADVHAVIKLVMSSSNLASAQSVLAAIQNDKTTDPFSVDEAPESLAFYSGHVINTQYPKLGDDITTSRSTGLKNLNQLIISHLHLTWQNIFSKGIAVVKPIPHHTTYLITPAYKLASRLAHCLESPLPDSCPPNTPKCTPCDDERPLKITTPAHYTNASDLFTIGVVPHPYTSASLISLRRDLSIPYIRRESTRDPWITDLTQEISAPRVPAAPRVLKFKEAVASEPGHFRSLWLPAEQLPIPDGDLYWIFGFQLPSEASYADTPSDGMPPHDPKDGPAPTEAQLKIEPELIERAKKVVNSQAGKPKKAGPGIGGVKEAVEAWNLADVEAWRFARAYLARKTVERRKWEEEEAKYAGGVGSERYRKE</sequence>
<organism evidence="3 4">
    <name type="scientific">Cladorrhinum samala</name>
    <dbReference type="NCBI Taxonomy" id="585594"/>
    <lineage>
        <taxon>Eukaryota</taxon>
        <taxon>Fungi</taxon>
        <taxon>Dikarya</taxon>
        <taxon>Ascomycota</taxon>
        <taxon>Pezizomycotina</taxon>
        <taxon>Sordariomycetes</taxon>
        <taxon>Sordariomycetidae</taxon>
        <taxon>Sordariales</taxon>
        <taxon>Podosporaceae</taxon>
        <taxon>Cladorrhinum</taxon>
    </lineage>
</organism>
<keyword evidence="2" id="KW-1133">Transmembrane helix</keyword>
<dbReference type="PANTHER" id="PTHR42055:SF1">
    <property type="entry name" value="YALI0E03476P"/>
    <property type="match status" value="1"/>
</dbReference>
<name>A0AAV9HKL1_9PEZI</name>
<evidence type="ECO:0000313" key="3">
    <source>
        <dbReference type="EMBL" id="KAK4460599.1"/>
    </source>
</evidence>
<feature type="region of interest" description="Disordered" evidence="1">
    <location>
        <begin position="522"/>
        <end position="542"/>
    </location>
</feature>
<feature type="transmembrane region" description="Helical" evidence="2">
    <location>
        <begin position="20"/>
        <end position="39"/>
    </location>
</feature>
<dbReference type="Proteomes" id="UP001321749">
    <property type="component" value="Unassembled WGS sequence"/>
</dbReference>
<reference evidence="3" key="2">
    <citation type="submission" date="2023-06" db="EMBL/GenBank/DDBJ databases">
        <authorList>
            <consortium name="Lawrence Berkeley National Laboratory"/>
            <person name="Mondo S.J."/>
            <person name="Hensen N."/>
            <person name="Bonometti L."/>
            <person name="Westerberg I."/>
            <person name="Brannstrom I.O."/>
            <person name="Guillou S."/>
            <person name="Cros-Aarteil S."/>
            <person name="Calhoun S."/>
            <person name="Haridas S."/>
            <person name="Kuo A."/>
            <person name="Pangilinan J."/>
            <person name="Riley R."/>
            <person name="Labutti K."/>
            <person name="Andreopoulos B."/>
            <person name="Lipzen A."/>
            <person name="Chen C."/>
            <person name="Yanf M."/>
            <person name="Daum C."/>
            <person name="Ng V."/>
            <person name="Clum A."/>
            <person name="Steindorff A."/>
            <person name="Ohm R."/>
            <person name="Martin F."/>
            <person name="Silar P."/>
            <person name="Natvig D."/>
            <person name="Lalanne C."/>
            <person name="Gautier V."/>
            <person name="Ament-Velasquez S.L."/>
            <person name="Kruys A."/>
            <person name="Hutchinson M.I."/>
            <person name="Powell A.J."/>
            <person name="Barry K."/>
            <person name="Miller A.N."/>
            <person name="Grigoriev I.V."/>
            <person name="Debuchy R."/>
            <person name="Gladieux P."/>
            <person name="Thoren M.H."/>
            <person name="Johannesson H."/>
        </authorList>
    </citation>
    <scope>NUCLEOTIDE SEQUENCE</scope>
    <source>
        <strain evidence="3">PSN324</strain>
    </source>
</reference>
<dbReference type="AlphaFoldDB" id="A0AAV9HKL1"/>
<evidence type="ECO:0000313" key="4">
    <source>
        <dbReference type="Proteomes" id="UP001321749"/>
    </source>
</evidence>
<reference evidence="3" key="1">
    <citation type="journal article" date="2023" name="Mol. Phylogenet. Evol.">
        <title>Genome-scale phylogeny and comparative genomics of the fungal order Sordariales.</title>
        <authorList>
            <person name="Hensen N."/>
            <person name="Bonometti L."/>
            <person name="Westerberg I."/>
            <person name="Brannstrom I.O."/>
            <person name="Guillou S."/>
            <person name="Cros-Aarteil S."/>
            <person name="Calhoun S."/>
            <person name="Haridas S."/>
            <person name="Kuo A."/>
            <person name="Mondo S."/>
            <person name="Pangilinan J."/>
            <person name="Riley R."/>
            <person name="LaButti K."/>
            <person name="Andreopoulos B."/>
            <person name="Lipzen A."/>
            <person name="Chen C."/>
            <person name="Yan M."/>
            <person name="Daum C."/>
            <person name="Ng V."/>
            <person name="Clum A."/>
            <person name="Steindorff A."/>
            <person name="Ohm R.A."/>
            <person name="Martin F."/>
            <person name="Silar P."/>
            <person name="Natvig D.O."/>
            <person name="Lalanne C."/>
            <person name="Gautier V."/>
            <person name="Ament-Velasquez S.L."/>
            <person name="Kruys A."/>
            <person name="Hutchinson M.I."/>
            <person name="Powell A.J."/>
            <person name="Barry K."/>
            <person name="Miller A.N."/>
            <person name="Grigoriev I.V."/>
            <person name="Debuchy R."/>
            <person name="Gladieux P."/>
            <person name="Hiltunen Thoren M."/>
            <person name="Johannesson H."/>
        </authorList>
    </citation>
    <scope>NUCLEOTIDE SEQUENCE</scope>
    <source>
        <strain evidence="3">PSN324</strain>
    </source>
</reference>
<protein>
    <submittedName>
        <fullName evidence="3">Uncharacterized protein</fullName>
    </submittedName>
</protein>
<comment type="caution">
    <text evidence="3">The sequence shown here is derived from an EMBL/GenBank/DDBJ whole genome shotgun (WGS) entry which is preliminary data.</text>
</comment>